<organism evidence="7 8">
    <name type="scientific">Chelatococcus composti</name>
    <dbReference type="NCBI Taxonomy" id="1743235"/>
    <lineage>
        <taxon>Bacteria</taxon>
        <taxon>Pseudomonadati</taxon>
        <taxon>Pseudomonadota</taxon>
        <taxon>Alphaproteobacteria</taxon>
        <taxon>Hyphomicrobiales</taxon>
        <taxon>Chelatococcaceae</taxon>
        <taxon>Chelatococcus</taxon>
    </lineage>
</organism>
<gene>
    <name evidence="7" type="ORF">HNQ73_002466</name>
</gene>
<dbReference type="InterPro" id="IPR015422">
    <property type="entry name" value="PyrdxlP-dep_Trfase_small"/>
</dbReference>
<dbReference type="Proteomes" id="UP000588017">
    <property type="component" value="Unassembled WGS sequence"/>
</dbReference>
<evidence type="ECO:0000259" key="6">
    <source>
        <dbReference type="PROSITE" id="PS50949"/>
    </source>
</evidence>
<dbReference type="Gene3D" id="3.40.640.10">
    <property type="entry name" value="Type I PLP-dependent aspartate aminotransferase-like (Major domain)"/>
    <property type="match status" value="1"/>
</dbReference>
<dbReference type="PANTHER" id="PTHR46577">
    <property type="entry name" value="HTH-TYPE TRANSCRIPTIONAL REGULATORY PROTEIN GABR"/>
    <property type="match status" value="1"/>
</dbReference>
<dbReference type="InterPro" id="IPR036388">
    <property type="entry name" value="WH-like_DNA-bd_sf"/>
</dbReference>
<protein>
    <submittedName>
        <fullName evidence="7">DNA-binding transcriptional MocR family regulator</fullName>
    </submittedName>
</protein>
<dbReference type="Pfam" id="PF00155">
    <property type="entry name" value="Aminotran_1_2"/>
    <property type="match status" value="1"/>
</dbReference>
<dbReference type="InterPro" id="IPR000524">
    <property type="entry name" value="Tscrpt_reg_HTH_GntR"/>
</dbReference>
<feature type="domain" description="HTH gntR-type" evidence="6">
    <location>
        <begin position="1"/>
        <end position="69"/>
    </location>
</feature>
<dbReference type="GO" id="GO:0030170">
    <property type="term" value="F:pyridoxal phosphate binding"/>
    <property type="evidence" value="ECO:0007669"/>
    <property type="project" value="InterPro"/>
</dbReference>
<dbReference type="SUPFAM" id="SSF53383">
    <property type="entry name" value="PLP-dependent transferases"/>
    <property type="match status" value="1"/>
</dbReference>
<evidence type="ECO:0000256" key="2">
    <source>
        <dbReference type="ARBA" id="ARBA00022898"/>
    </source>
</evidence>
<dbReference type="InterPro" id="IPR015421">
    <property type="entry name" value="PyrdxlP-dep_Trfase_major"/>
</dbReference>
<keyword evidence="8" id="KW-1185">Reference proteome</keyword>
<comment type="caution">
    <text evidence="7">The sequence shown here is derived from an EMBL/GenBank/DDBJ whole genome shotgun (WGS) entry which is preliminary data.</text>
</comment>
<reference evidence="7 8" key="1">
    <citation type="submission" date="2020-08" db="EMBL/GenBank/DDBJ databases">
        <title>Genomic Encyclopedia of Type Strains, Phase IV (KMG-IV): sequencing the most valuable type-strain genomes for metagenomic binning, comparative biology and taxonomic classification.</title>
        <authorList>
            <person name="Goeker M."/>
        </authorList>
    </citation>
    <scope>NUCLEOTIDE SEQUENCE [LARGE SCALE GENOMIC DNA]</scope>
    <source>
        <strain evidence="7 8">DSM 101465</strain>
    </source>
</reference>
<evidence type="ECO:0000313" key="7">
    <source>
        <dbReference type="EMBL" id="MBB6168829.1"/>
    </source>
</evidence>
<accession>A0A841KHV1</accession>
<dbReference type="PROSITE" id="PS50949">
    <property type="entry name" value="HTH_GNTR"/>
    <property type="match status" value="1"/>
</dbReference>
<dbReference type="GO" id="GO:0003700">
    <property type="term" value="F:DNA-binding transcription factor activity"/>
    <property type="evidence" value="ECO:0007669"/>
    <property type="project" value="InterPro"/>
</dbReference>
<dbReference type="CDD" id="cd00609">
    <property type="entry name" value="AAT_like"/>
    <property type="match status" value="1"/>
</dbReference>
<dbReference type="Gene3D" id="3.90.1150.10">
    <property type="entry name" value="Aspartate Aminotransferase, domain 1"/>
    <property type="match status" value="1"/>
</dbReference>
<dbReference type="EMBL" id="JACHEH010000005">
    <property type="protein sequence ID" value="MBB6168829.1"/>
    <property type="molecule type" value="Genomic_DNA"/>
</dbReference>
<dbReference type="InterPro" id="IPR036390">
    <property type="entry name" value="WH_DNA-bd_sf"/>
</dbReference>
<evidence type="ECO:0000256" key="3">
    <source>
        <dbReference type="ARBA" id="ARBA00023015"/>
    </source>
</evidence>
<dbReference type="SUPFAM" id="SSF46785">
    <property type="entry name" value="Winged helix' DNA-binding domain"/>
    <property type="match status" value="1"/>
</dbReference>
<evidence type="ECO:0000256" key="1">
    <source>
        <dbReference type="ARBA" id="ARBA00005384"/>
    </source>
</evidence>
<dbReference type="Gene3D" id="1.10.10.10">
    <property type="entry name" value="Winged helix-like DNA-binding domain superfamily/Winged helix DNA-binding domain"/>
    <property type="match status" value="1"/>
</dbReference>
<sequence>MSNFRDIADAIAADIARGRLKPGERLPPQREFAYRHGIAPSTASRVYAELARRGLIAGEVGRGTYVRWPISQPAPALSEPGSAPLDLELNFPILPAQAAMLQEALQTTLRLDTLCQALQPVGASASPSVRAVAATFLARAGWTPDPAGLLFTGNGKQAIAAAMAALAGPGERIGVEALTYPVVKGIAARLGIMLVPLRLDEKGLVPDGLLEAHRSAPLKGLYVQPSLHNPLGITMDDARRRDVAAALAQEGLTAIEDAIYGFLADEVPLAALAPDRVIVVDSLSKRVAPGVTLGLVAAPAQLCDRVANAMRTGAWTATGLPLAIGLQLMADGTAERIGRLKRADAAARQAIAREVLAGHRLSADARAYHAWLELPDAWRAETFVAAAYRSGIAVCPGSAFAVSAGHAPNAVRIALSSPPPDALRAGLQTLRRLIDEGGPDVG</sequence>
<dbReference type="SMART" id="SM00345">
    <property type="entry name" value="HTH_GNTR"/>
    <property type="match status" value="1"/>
</dbReference>
<keyword evidence="3" id="KW-0805">Transcription regulation</keyword>
<evidence type="ECO:0000256" key="5">
    <source>
        <dbReference type="ARBA" id="ARBA00023163"/>
    </source>
</evidence>
<dbReference type="InterPro" id="IPR004839">
    <property type="entry name" value="Aminotransferase_I/II_large"/>
</dbReference>
<keyword evidence="5" id="KW-0804">Transcription</keyword>
<dbReference type="AlphaFoldDB" id="A0A841KHV1"/>
<dbReference type="RefSeq" id="WP_183335151.1">
    <property type="nucleotide sequence ID" value="NZ_BMHX01000005.1"/>
</dbReference>
<evidence type="ECO:0000256" key="4">
    <source>
        <dbReference type="ARBA" id="ARBA00023125"/>
    </source>
</evidence>
<keyword evidence="2" id="KW-0663">Pyridoxal phosphate</keyword>
<dbReference type="PANTHER" id="PTHR46577:SF1">
    <property type="entry name" value="HTH-TYPE TRANSCRIPTIONAL REGULATORY PROTEIN GABR"/>
    <property type="match status" value="1"/>
</dbReference>
<evidence type="ECO:0000313" key="8">
    <source>
        <dbReference type="Proteomes" id="UP000588017"/>
    </source>
</evidence>
<proteinExistence type="inferred from homology"/>
<name>A0A841KHV1_9HYPH</name>
<comment type="similarity">
    <text evidence="1">In the C-terminal section; belongs to the class-I pyridoxal-phosphate-dependent aminotransferase family.</text>
</comment>
<dbReference type="GO" id="GO:0003677">
    <property type="term" value="F:DNA binding"/>
    <property type="evidence" value="ECO:0007669"/>
    <property type="project" value="UniProtKB-KW"/>
</dbReference>
<dbReference type="InterPro" id="IPR015424">
    <property type="entry name" value="PyrdxlP-dep_Trfase"/>
</dbReference>
<dbReference type="Pfam" id="PF00392">
    <property type="entry name" value="GntR"/>
    <property type="match status" value="1"/>
</dbReference>
<dbReference type="InterPro" id="IPR051446">
    <property type="entry name" value="HTH_trans_reg/aminotransferase"/>
</dbReference>
<keyword evidence="4 7" id="KW-0238">DNA-binding</keyword>
<dbReference type="CDD" id="cd07377">
    <property type="entry name" value="WHTH_GntR"/>
    <property type="match status" value="1"/>
</dbReference>